<dbReference type="RefSeq" id="WP_380054902.1">
    <property type="nucleotide sequence ID" value="NZ_JBHLTC010000039.1"/>
</dbReference>
<dbReference type="Proteomes" id="UP001589890">
    <property type="component" value="Unassembled WGS sequence"/>
</dbReference>
<organism evidence="1 2">
    <name type="scientific">Kribbella deserti</name>
    <dbReference type="NCBI Taxonomy" id="1926257"/>
    <lineage>
        <taxon>Bacteria</taxon>
        <taxon>Bacillati</taxon>
        <taxon>Actinomycetota</taxon>
        <taxon>Actinomycetes</taxon>
        <taxon>Propionibacteriales</taxon>
        <taxon>Kribbellaceae</taxon>
        <taxon>Kribbella</taxon>
    </lineage>
</organism>
<dbReference type="EMBL" id="JBHLTC010000039">
    <property type="protein sequence ID" value="MFC0628507.1"/>
    <property type="molecule type" value="Genomic_DNA"/>
</dbReference>
<dbReference type="NCBIfam" id="NF033679">
    <property type="entry name" value="DNRLRE_dom"/>
    <property type="match status" value="1"/>
</dbReference>
<evidence type="ECO:0000313" key="2">
    <source>
        <dbReference type="Proteomes" id="UP001589890"/>
    </source>
</evidence>
<keyword evidence="2" id="KW-1185">Reference proteome</keyword>
<comment type="caution">
    <text evidence="1">The sequence shown here is derived from an EMBL/GenBank/DDBJ whole genome shotgun (WGS) entry which is preliminary data.</text>
</comment>
<reference evidence="1 2" key="1">
    <citation type="submission" date="2024-09" db="EMBL/GenBank/DDBJ databases">
        <authorList>
            <person name="Sun Q."/>
            <person name="Mori K."/>
        </authorList>
    </citation>
    <scope>NUCLEOTIDE SEQUENCE [LARGE SCALE GENOMIC DNA]</scope>
    <source>
        <strain evidence="1 2">CGMCC 1.15906</strain>
    </source>
</reference>
<sequence>MSPDLRPRPLRVRPGTRSMRWIVPAVGLALVAGALNEPAVARPIAASEVSTSQVSASRVSASEVSDEASAVATAKATGRPVLITSKTTDTTEYRALPSGRIEATIAGGPVRMRDANGAWTPVDVSLVRQADGSIAAKAHPFGLKLSGPAGPGDHDLIALGQPGRRSTLGWSGPLPAPELNGTTATYREVKPGVDLVVEATRTGYQQYLLVKNRQAAKQLRQFKMPWRTSGLTARLDGAGGLNVSSATESHDVPAPVMWDSTVDRVTGEHLRRAPVGLGLAKNALVLTPDAAFLTDPKTVYPVTIDPSQSAGANFDAFVQSSYTNDQSAATELKIGTYDSGANKAKSYLSFHNQEWLWDKQVQAATLNLWSHHSYSCTAKGWVAHRVADVTNTVRWTKRPVQYEQVGTSTQTKGWSSSCGAGWVTIPVTAAFQYTVANRLTKTNIGISAASETDNYGWKRFASREAAANPPTVTITYQTKTAVDLQATAPDTVCATGAERPYMYSLTPQLRAQITDTQGVPVYATFEWKVVGGIISTTATEGPGASGSWLGTTIPDDAFTEDSSYAWRVRGTDGTTPGEWSPWCEFTIDTM</sequence>
<name>A0ABV6QY46_9ACTN</name>
<evidence type="ECO:0000313" key="1">
    <source>
        <dbReference type="EMBL" id="MFC0628507.1"/>
    </source>
</evidence>
<proteinExistence type="predicted"/>
<protein>
    <submittedName>
        <fullName evidence="1">DNRLRE domain-containing protein</fullName>
    </submittedName>
</protein>
<gene>
    <name evidence="1" type="ORF">ACFFGN_30845</name>
</gene>
<accession>A0ABV6QY46</accession>